<evidence type="ECO:0000313" key="1">
    <source>
        <dbReference type="EMBL" id="KAF5760266.1"/>
    </source>
</evidence>
<reference evidence="1" key="1">
    <citation type="journal article" date="2017" name="Nature">
        <title>The sunflower genome provides insights into oil metabolism, flowering and Asterid evolution.</title>
        <authorList>
            <person name="Badouin H."/>
            <person name="Gouzy J."/>
            <person name="Grassa C.J."/>
            <person name="Murat F."/>
            <person name="Staton S.E."/>
            <person name="Cottret L."/>
            <person name="Lelandais-Briere C."/>
            <person name="Owens G.L."/>
            <person name="Carrere S."/>
            <person name="Mayjonade B."/>
            <person name="Legrand L."/>
            <person name="Gill N."/>
            <person name="Kane N.C."/>
            <person name="Bowers J.E."/>
            <person name="Hubner S."/>
            <person name="Bellec A."/>
            <person name="Berard A."/>
            <person name="Berges H."/>
            <person name="Blanchet N."/>
            <person name="Boniface M.C."/>
            <person name="Brunel D."/>
            <person name="Catrice O."/>
            <person name="Chaidir N."/>
            <person name="Claudel C."/>
            <person name="Donnadieu C."/>
            <person name="Faraut T."/>
            <person name="Fievet G."/>
            <person name="Helmstetter N."/>
            <person name="King M."/>
            <person name="Knapp S.J."/>
            <person name="Lai Z."/>
            <person name="Le Paslier M.C."/>
            <person name="Lippi Y."/>
            <person name="Lorenzon L."/>
            <person name="Mandel J.R."/>
            <person name="Marage G."/>
            <person name="Marchand G."/>
            <person name="Marquand E."/>
            <person name="Bret-Mestries E."/>
            <person name="Morien E."/>
            <person name="Nambeesan S."/>
            <person name="Nguyen T."/>
            <person name="Pegot-Espagnet P."/>
            <person name="Pouilly N."/>
            <person name="Raftis F."/>
            <person name="Sallet E."/>
            <person name="Schiex T."/>
            <person name="Thomas J."/>
            <person name="Vandecasteele C."/>
            <person name="Vares D."/>
            <person name="Vear F."/>
            <person name="Vautrin S."/>
            <person name="Crespi M."/>
            <person name="Mangin B."/>
            <person name="Burke J.M."/>
            <person name="Salse J."/>
            <person name="Munos S."/>
            <person name="Vincourt P."/>
            <person name="Rieseberg L.H."/>
            <person name="Langlade N.B."/>
        </authorList>
    </citation>
    <scope>NUCLEOTIDE SEQUENCE</scope>
    <source>
        <tissue evidence="1">Leaves</tissue>
    </source>
</reference>
<comment type="caution">
    <text evidence="1">The sequence shown here is derived from an EMBL/GenBank/DDBJ whole genome shotgun (WGS) entry which is preliminary data.</text>
</comment>
<evidence type="ECO:0000313" key="2">
    <source>
        <dbReference type="Proteomes" id="UP000215914"/>
    </source>
</evidence>
<reference evidence="1" key="2">
    <citation type="submission" date="2020-06" db="EMBL/GenBank/DDBJ databases">
        <title>Helianthus annuus Genome sequencing and assembly Release 2.</title>
        <authorList>
            <person name="Gouzy J."/>
            <person name="Langlade N."/>
            <person name="Munos S."/>
        </authorList>
    </citation>
    <scope>NUCLEOTIDE SEQUENCE</scope>
    <source>
        <tissue evidence="1">Leaves</tissue>
    </source>
</reference>
<keyword evidence="2" id="KW-1185">Reference proteome</keyword>
<proteinExistence type="predicted"/>
<dbReference type="Gramene" id="mRNA:HanXRQr2_Chr16g0751421">
    <property type="protein sequence ID" value="CDS:HanXRQr2_Chr16g0751421.1"/>
    <property type="gene ID" value="HanXRQr2_Chr16g0751421"/>
</dbReference>
<organism evidence="1 2">
    <name type="scientific">Helianthus annuus</name>
    <name type="common">Common sunflower</name>
    <dbReference type="NCBI Taxonomy" id="4232"/>
    <lineage>
        <taxon>Eukaryota</taxon>
        <taxon>Viridiplantae</taxon>
        <taxon>Streptophyta</taxon>
        <taxon>Embryophyta</taxon>
        <taxon>Tracheophyta</taxon>
        <taxon>Spermatophyta</taxon>
        <taxon>Magnoliopsida</taxon>
        <taxon>eudicotyledons</taxon>
        <taxon>Gunneridae</taxon>
        <taxon>Pentapetalae</taxon>
        <taxon>asterids</taxon>
        <taxon>campanulids</taxon>
        <taxon>Asterales</taxon>
        <taxon>Asteraceae</taxon>
        <taxon>Asteroideae</taxon>
        <taxon>Heliantheae alliance</taxon>
        <taxon>Heliantheae</taxon>
        <taxon>Helianthus</taxon>
    </lineage>
</organism>
<gene>
    <name evidence="1" type="ORF">HanXRQr2_Chr16g0751421</name>
</gene>
<dbReference type="EMBL" id="MNCJ02000331">
    <property type="protein sequence ID" value="KAF5760266.1"/>
    <property type="molecule type" value="Genomic_DNA"/>
</dbReference>
<accession>A0A9K3DTU8</accession>
<dbReference type="Proteomes" id="UP000215914">
    <property type="component" value="Unassembled WGS sequence"/>
</dbReference>
<name>A0A9K3DTU8_HELAN</name>
<protein>
    <submittedName>
        <fullName evidence="1">Uncharacterized protein</fullName>
    </submittedName>
</protein>
<sequence length="82" mass="8180">MIDAGVEALVPVVVGTTDRNCKEVYGKGSTAVVLEDAAEVTAKLGSGASTSNSRSRDLVTAGETGMVVTGLVSSNGLLVIIA</sequence>
<dbReference type="AlphaFoldDB" id="A0A9K3DTU8"/>